<accession>A0AAP8SNS8</accession>
<dbReference type="KEGG" id="hja:BST95_08030"/>
<evidence type="ECO:0000313" key="2">
    <source>
        <dbReference type="EMBL" id="PLW86957.1"/>
    </source>
</evidence>
<evidence type="ECO:0000313" key="3">
    <source>
        <dbReference type="Proteomes" id="UP000235162"/>
    </source>
</evidence>
<keyword evidence="1" id="KW-0812">Transmembrane</keyword>
<feature type="transmembrane region" description="Helical" evidence="1">
    <location>
        <begin position="93"/>
        <end position="110"/>
    </location>
</feature>
<feature type="transmembrane region" description="Helical" evidence="1">
    <location>
        <begin position="30"/>
        <end position="50"/>
    </location>
</feature>
<feature type="transmembrane region" description="Helical" evidence="1">
    <location>
        <begin position="310"/>
        <end position="339"/>
    </location>
</feature>
<organism evidence="2 3">
    <name type="scientific">Halioglobus japonicus</name>
    <dbReference type="NCBI Taxonomy" id="930805"/>
    <lineage>
        <taxon>Bacteria</taxon>
        <taxon>Pseudomonadati</taxon>
        <taxon>Pseudomonadota</taxon>
        <taxon>Gammaproteobacteria</taxon>
        <taxon>Cellvibrionales</taxon>
        <taxon>Halieaceae</taxon>
        <taxon>Halioglobus</taxon>
    </lineage>
</organism>
<reference evidence="2 3" key="1">
    <citation type="submission" date="2018-01" db="EMBL/GenBank/DDBJ databases">
        <title>The draft genome sequence of Halioglobus japonicus S1-36.</title>
        <authorList>
            <person name="Du Z.-J."/>
            <person name="Shi M.-J."/>
        </authorList>
    </citation>
    <scope>NUCLEOTIDE SEQUENCE [LARGE SCALE GENOMIC DNA]</scope>
    <source>
        <strain evidence="2 3">S1-36</strain>
    </source>
</reference>
<keyword evidence="1" id="KW-0472">Membrane</keyword>
<sequence length="347" mass="38669">MILVNTPGSWAHIYAPLRHADWHGCTPTDLVFPFFLFATGAAMFFSFARSQYQPQPDVLRGIARRSALLILIGILLNAYPFMTPLSEWRIPGVLQRIGLAYALGALLILYCPGRWRYLISAALLLGYWWLLQTFGGDSPYSLEHNLVRDVDLAVFGTSHLWSGFGIAFDPEGLLSTLPSVVSVVAGFEAARLVGRAPVGVGIVTRLLVIGAAMIGAGMLWNAWFPINKALWTSSYVLFTSGIGWVTLALLMLVLDVWGFRKLGRPLEIYGTNPLFIYIVSIVLARTLWLIELERDNGDTVSLYTWLWEQLLPMASPVNASLIFALVNVALLWWLSLVLYRRGIIIKL</sequence>
<dbReference type="Proteomes" id="UP000235162">
    <property type="component" value="Unassembled WGS sequence"/>
</dbReference>
<gene>
    <name evidence="2" type="ORF">C0029_07080</name>
</gene>
<comment type="caution">
    <text evidence="2">The sequence shown here is derived from an EMBL/GenBank/DDBJ whole genome shotgun (WGS) entry which is preliminary data.</text>
</comment>
<protein>
    <submittedName>
        <fullName evidence="2">DUF5009 domain-containing protein</fullName>
    </submittedName>
</protein>
<dbReference type="AlphaFoldDB" id="A0AAP8SNS8"/>
<feature type="transmembrane region" description="Helical" evidence="1">
    <location>
        <begin position="172"/>
        <end position="190"/>
    </location>
</feature>
<keyword evidence="3" id="KW-1185">Reference proteome</keyword>
<feature type="transmembrane region" description="Helical" evidence="1">
    <location>
        <begin position="117"/>
        <end position="135"/>
    </location>
</feature>
<name>A0AAP8SNS8_9GAMM</name>
<feature type="transmembrane region" description="Helical" evidence="1">
    <location>
        <begin position="269"/>
        <end position="290"/>
    </location>
</feature>
<proteinExistence type="predicted"/>
<dbReference type="PANTHER" id="PTHR31061">
    <property type="entry name" value="LD22376P"/>
    <property type="match status" value="1"/>
</dbReference>
<keyword evidence="1" id="KW-1133">Transmembrane helix</keyword>
<dbReference type="EMBL" id="PKUR01000002">
    <property type="protein sequence ID" value="PLW86957.1"/>
    <property type="molecule type" value="Genomic_DNA"/>
</dbReference>
<feature type="transmembrane region" description="Helical" evidence="1">
    <location>
        <begin position="62"/>
        <end position="81"/>
    </location>
</feature>
<evidence type="ECO:0000256" key="1">
    <source>
        <dbReference type="SAM" id="Phobius"/>
    </source>
</evidence>
<dbReference type="PANTHER" id="PTHR31061:SF24">
    <property type="entry name" value="LD22376P"/>
    <property type="match status" value="1"/>
</dbReference>
<feature type="transmembrane region" description="Helical" evidence="1">
    <location>
        <begin position="235"/>
        <end position="257"/>
    </location>
</feature>
<feature type="transmembrane region" description="Helical" evidence="1">
    <location>
        <begin position="202"/>
        <end position="223"/>
    </location>
</feature>